<dbReference type="STRING" id="1965070.A0A443Q6Y3"/>
<name>A0A443Q6Y3_9ACAR</name>
<evidence type="ECO:0000259" key="1">
    <source>
        <dbReference type="Pfam" id="PF17919"/>
    </source>
</evidence>
<evidence type="ECO:0000313" key="3">
    <source>
        <dbReference type="Proteomes" id="UP000285301"/>
    </source>
</evidence>
<dbReference type="Pfam" id="PF17919">
    <property type="entry name" value="RT_RNaseH_2"/>
    <property type="match status" value="1"/>
</dbReference>
<sequence>LLSPLYNLLKKGIPFKWCEKCENAFNLVKDYLTSAPILALYNPNAHCYVYTDASKVGIGAVLKQKGEDKLHPIAYFSKKLLSYQQNYSITEIECLA</sequence>
<dbReference type="PANTHER" id="PTHR33064:SF37">
    <property type="entry name" value="RIBONUCLEASE H"/>
    <property type="match status" value="1"/>
</dbReference>
<feature type="non-terminal residue" evidence="2">
    <location>
        <position position="1"/>
    </location>
</feature>
<dbReference type="InterPro" id="IPR041577">
    <property type="entry name" value="RT_RNaseH_2"/>
</dbReference>
<comment type="caution">
    <text evidence="2">The sequence shown here is derived from an EMBL/GenBank/DDBJ whole genome shotgun (WGS) entry which is preliminary data.</text>
</comment>
<dbReference type="InterPro" id="IPR043502">
    <property type="entry name" value="DNA/RNA_pol_sf"/>
</dbReference>
<keyword evidence="3" id="KW-1185">Reference proteome</keyword>
<dbReference type="Gene3D" id="3.30.70.270">
    <property type="match status" value="1"/>
</dbReference>
<protein>
    <submittedName>
        <fullName evidence="2">Retrotransposable element Tf2 protein type 1-like protein</fullName>
    </submittedName>
</protein>
<dbReference type="SUPFAM" id="SSF56672">
    <property type="entry name" value="DNA/RNA polymerases"/>
    <property type="match status" value="1"/>
</dbReference>
<dbReference type="OrthoDB" id="6425250at2759"/>
<reference evidence="2 3" key="1">
    <citation type="journal article" date="2018" name="Gigascience">
        <title>Genomes of trombidid mites reveal novel predicted allergens and laterally-transferred genes associated with secondary metabolism.</title>
        <authorList>
            <person name="Dong X."/>
            <person name="Chaisiri K."/>
            <person name="Xia D."/>
            <person name="Armstrong S.D."/>
            <person name="Fang Y."/>
            <person name="Donnelly M.J."/>
            <person name="Kadowaki T."/>
            <person name="McGarry J.W."/>
            <person name="Darby A.C."/>
            <person name="Makepeace B.L."/>
        </authorList>
    </citation>
    <scope>NUCLEOTIDE SEQUENCE [LARGE SCALE GENOMIC DNA]</scope>
    <source>
        <strain evidence="2">UoL-WK</strain>
    </source>
</reference>
<dbReference type="EMBL" id="NCKU01019134">
    <property type="protein sequence ID" value="RWR98768.1"/>
    <property type="molecule type" value="Genomic_DNA"/>
</dbReference>
<dbReference type="AlphaFoldDB" id="A0A443Q6Y3"/>
<dbReference type="Proteomes" id="UP000285301">
    <property type="component" value="Unassembled WGS sequence"/>
</dbReference>
<feature type="domain" description="Reverse transcriptase/retrotransposon-derived protein RNase H-like" evidence="1">
    <location>
        <begin position="17"/>
        <end position="96"/>
    </location>
</feature>
<organism evidence="2 3">
    <name type="scientific">Dinothrombium tinctorium</name>
    <dbReference type="NCBI Taxonomy" id="1965070"/>
    <lineage>
        <taxon>Eukaryota</taxon>
        <taxon>Metazoa</taxon>
        <taxon>Ecdysozoa</taxon>
        <taxon>Arthropoda</taxon>
        <taxon>Chelicerata</taxon>
        <taxon>Arachnida</taxon>
        <taxon>Acari</taxon>
        <taxon>Acariformes</taxon>
        <taxon>Trombidiformes</taxon>
        <taxon>Prostigmata</taxon>
        <taxon>Anystina</taxon>
        <taxon>Parasitengona</taxon>
        <taxon>Trombidioidea</taxon>
        <taxon>Trombidiidae</taxon>
        <taxon>Dinothrombium</taxon>
    </lineage>
</organism>
<dbReference type="InterPro" id="IPR043128">
    <property type="entry name" value="Rev_trsase/Diguanyl_cyclase"/>
</dbReference>
<evidence type="ECO:0000313" key="2">
    <source>
        <dbReference type="EMBL" id="RWR98768.1"/>
    </source>
</evidence>
<dbReference type="InterPro" id="IPR051320">
    <property type="entry name" value="Viral_Replic_Matur_Polypro"/>
</dbReference>
<dbReference type="GO" id="GO:0071897">
    <property type="term" value="P:DNA biosynthetic process"/>
    <property type="evidence" value="ECO:0007669"/>
    <property type="project" value="UniProtKB-ARBA"/>
</dbReference>
<feature type="non-terminal residue" evidence="2">
    <location>
        <position position="96"/>
    </location>
</feature>
<gene>
    <name evidence="2" type="ORF">B4U79_10429</name>
</gene>
<accession>A0A443Q6Y3</accession>
<dbReference type="PANTHER" id="PTHR33064">
    <property type="entry name" value="POL PROTEIN"/>
    <property type="match status" value="1"/>
</dbReference>
<proteinExistence type="predicted"/>